<dbReference type="RefSeq" id="WP_057974538.1">
    <property type="nucleotide sequence ID" value="NZ_AZDI01000009.1"/>
</dbReference>
<feature type="binding site" evidence="8">
    <location>
        <begin position="121"/>
        <end position="122"/>
    </location>
    <ligand>
        <name>NAD(+)</name>
        <dbReference type="ChEBI" id="CHEBI:57540"/>
    </ligand>
</feature>
<keyword evidence="6 8" id="KW-0520">NAD</keyword>
<keyword evidence="8" id="KW-0963">Cytoplasm</keyword>
<keyword evidence="3 8" id="KW-0418">Kinase</keyword>
<dbReference type="InterPro" id="IPR017437">
    <property type="entry name" value="ATP-NAD_kinase_PpnK-typ_C"/>
</dbReference>
<organism evidence="9 10">
    <name type="scientific">Dellaglioa algida DSM 15638</name>
    <dbReference type="NCBI Taxonomy" id="1423719"/>
    <lineage>
        <taxon>Bacteria</taxon>
        <taxon>Bacillati</taxon>
        <taxon>Bacillota</taxon>
        <taxon>Bacilli</taxon>
        <taxon>Lactobacillales</taxon>
        <taxon>Lactobacillaceae</taxon>
        <taxon>Dellaglioa</taxon>
    </lineage>
</organism>
<evidence type="ECO:0000313" key="9">
    <source>
        <dbReference type="EMBL" id="KRK45368.1"/>
    </source>
</evidence>
<dbReference type="Proteomes" id="UP000051450">
    <property type="component" value="Unassembled WGS sequence"/>
</dbReference>
<comment type="subcellular location">
    <subcellularLocation>
        <location evidence="8">Cytoplasm</location>
    </subcellularLocation>
</comment>
<evidence type="ECO:0000256" key="5">
    <source>
        <dbReference type="ARBA" id="ARBA00022857"/>
    </source>
</evidence>
<comment type="similarity">
    <text evidence="8">Belongs to the NAD kinase family.</text>
</comment>
<keyword evidence="10" id="KW-1185">Reference proteome</keyword>
<dbReference type="InterPro" id="IPR016064">
    <property type="entry name" value="NAD/diacylglycerol_kinase_sf"/>
</dbReference>
<evidence type="ECO:0000313" key="10">
    <source>
        <dbReference type="Proteomes" id="UP000051450"/>
    </source>
</evidence>
<dbReference type="PANTHER" id="PTHR20275:SF0">
    <property type="entry name" value="NAD KINASE"/>
    <property type="match status" value="1"/>
</dbReference>
<dbReference type="GO" id="GO:0006741">
    <property type="term" value="P:NADP+ biosynthetic process"/>
    <property type="evidence" value="ECO:0007669"/>
    <property type="project" value="UniProtKB-UniRule"/>
</dbReference>
<name>A0A0R1HHA6_9LACO</name>
<dbReference type="Gene3D" id="2.60.200.30">
    <property type="entry name" value="Probable inorganic polyphosphate/atp-NAD kinase, domain 2"/>
    <property type="match status" value="1"/>
</dbReference>
<evidence type="ECO:0000256" key="7">
    <source>
        <dbReference type="ARBA" id="ARBA00047925"/>
    </source>
</evidence>
<dbReference type="HAMAP" id="MF_00361">
    <property type="entry name" value="NAD_kinase"/>
    <property type="match status" value="1"/>
</dbReference>
<comment type="caution">
    <text evidence="8">Lacks conserved residue(s) required for the propagation of feature annotation.</text>
</comment>
<gene>
    <name evidence="8" type="primary">nadK</name>
    <name evidence="9" type="ORF">FC66_GL001485</name>
</gene>
<dbReference type="NCBIfam" id="NF003424">
    <property type="entry name" value="PRK04885.1"/>
    <property type="match status" value="1"/>
</dbReference>
<sequence length="267" mass="30446">MRVAIFENDGKKSQKVSKELYQKLVDAHIPIDNDDPEIVITVGGDGTLLAAFRNYQDNLQNIRFVGVHTGHLGFYTDWRDDEIDDLVISLQSDNKQSINYPLLDVKVEYYDAEPEKFLALNESTLKRINNTMVTDVYIGDQLFEKFRGDGLCISTPTGSTAYNKSVGGAVIHPGLESLQMAEIASINNRVFRTLSSPVIVASNDWITLKPTQSGDFIFSVDQEIYHNKQIKMIKYRVAKERICFAKYRHNDFWKRVNEAFIGSDYED</sequence>
<proteinExistence type="inferred from homology"/>
<keyword evidence="4 8" id="KW-0067">ATP-binding</keyword>
<dbReference type="OrthoDB" id="9774737at2"/>
<dbReference type="PANTHER" id="PTHR20275">
    <property type="entry name" value="NAD KINASE"/>
    <property type="match status" value="1"/>
</dbReference>
<dbReference type="GO" id="GO:0005524">
    <property type="term" value="F:ATP binding"/>
    <property type="evidence" value="ECO:0007669"/>
    <property type="project" value="UniProtKB-KW"/>
</dbReference>
<feature type="binding site" evidence="8">
    <location>
        <position position="149"/>
    </location>
    <ligand>
        <name>NAD(+)</name>
        <dbReference type="ChEBI" id="CHEBI:57540"/>
    </ligand>
</feature>
<dbReference type="InterPro" id="IPR002504">
    <property type="entry name" value="NADK"/>
</dbReference>
<dbReference type="GO" id="GO:0003951">
    <property type="term" value="F:NAD+ kinase activity"/>
    <property type="evidence" value="ECO:0007669"/>
    <property type="project" value="UniProtKB-UniRule"/>
</dbReference>
<dbReference type="STRING" id="1423719.FC66_GL001485"/>
<evidence type="ECO:0000256" key="3">
    <source>
        <dbReference type="ARBA" id="ARBA00022777"/>
    </source>
</evidence>
<dbReference type="Pfam" id="PF01513">
    <property type="entry name" value="NAD_kinase"/>
    <property type="match status" value="1"/>
</dbReference>
<dbReference type="GeneID" id="83549367"/>
<accession>A0A0R1HHA6</accession>
<keyword evidence="2 8" id="KW-0547">Nucleotide-binding</keyword>
<protein>
    <recommendedName>
        <fullName evidence="8">NAD kinase</fullName>
        <ecNumber evidence="8">2.7.1.23</ecNumber>
    </recommendedName>
    <alternativeName>
        <fullName evidence="8">ATP-dependent NAD kinase</fullName>
    </alternativeName>
</protein>
<comment type="function">
    <text evidence="8">Involved in the regulation of the intracellular balance of NAD and NADP, and is a key enzyme in the biosynthesis of NADP. Catalyzes specifically the phosphorylation on 2'-hydroxyl of the adenosine moiety of NAD to yield NADP.</text>
</comment>
<dbReference type="AlphaFoldDB" id="A0A0R1HHA6"/>
<dbReference type="EC" id="2.7.1.23" evidence="8"/>
<dbReference type="SUPFAM" id="SSF111331">
    <property type="entry name" value="NAD kinase/diacylglycerol kinase-like"/>
    <property type="match status" value="1"/>
</dbReference>
<evidence type="ECO:0000256" key="8">
    <source>
        <dbReference type="HAMAP-Rule" id="MF_00361"/>
    </source>
</evidence>
<dbReference type="Pfam" id="PF20143">
    <property type="entry name" value="NAD_kinase_C"/>
    <property type="match status" value="1"/>
</dbReference>
<dbReference type="GO" id="GO:0005737">
    <property type="term" value="C:cytoplasm"/>
    <property type="evidence" value="ECO:0007669"/>
    <property type="project" value="UniProtKB-SubCell"/>
</dbReference>
<feature type="active site" description="Proton acceptor" evidence="8">
    <location>
        <position position="45"/>
    </location>
</feature>
<dbReference type="InterPro" id="IPR017438">
    <property type="entry name" value="ATP-NAD_kinase_N"/>
</dbReference>
<feature type="binding site" evidence="8">
    <location>
        <position position="147"/>
    </location>
    <ligand>
        <name>NAD(+)</name>
        <dbReference type="ChEBI" id="CHEBI:57540"/>
    </ligand>
</feature>
<evidence type="ECO:0000256" key="6">
    <source>
        <dbReference type="ARBA" id="ARBA00023027"/>
    </source>
</evidence>
<comment type="catalytic activity">
    <reaction evidence="7 8">
        <text>NAD(+) + ATP = ADP + NADP(+) + H(+)</text>
        <dbReference type="Rhea" id="RHEA:18629"/>
        <dbReference type="ChEBI" id="CHEBI:15378"/>
        <dbReference type="ChEBI" id="CHEBI:30616"/>
        <dbReference type="ChEBI" id="CHEBI:57540"/>
        <dbReference type="ChEBI" id="CHEBI:58349"/>
        <dbReference type="ChEBI" id="CHEBI:456216"/>
        <dbReference type="EC" id="2.7.1.23"/>
    </reaction>
</comment>
<comment type="caution">
    <text evidence="9">The sequence shown here is derived from an EMBL/GenBank/DDBJ whole genome shotgun (WGS) entry which is preliminary data.</text>
</comment>
<dbReference type="Gene3D" id="3.40.50.10330">
    <property type="entry name" value="Probable inorganic polyphosphate/atp-NAD kinase, domain 1"/>
    <property type="match status" value="1"/>
</dbReference>
<feature type="binding site" evidence="8">
    <location>
        <position position="184"/>
    </location>
    <ligand>
        <name>NAD(+)</name>
        <dbReference type="ChEBI" id="CHEBI:57540"/>
    </ligand>
</feature>
<comment type="cofactor">
    <cofactor evidence="8">
        <name>a divalent metal cation</name>
        <dbReference type="ChEBI" id="CHEBI:60240"/>
    </cofactor>
</comment>
<dbReference type="GO" id="GO:0019674">
    <property type="term" value="P:NAD+ metabolic process"/>
    <property type="evidence" value="ECO:0007669"/>
    <property type="project" value="InterPro"/>
</dbReference>
<feature type="binding site" evidence="8">
    <location>
        <begin position="160"/>
        <end position="165"/>
    </location>
    <ligand>
        <name>NAD(+)</name>
        <dbReference type="ChEBI" id="CHEBI:57540"/>
    </ligand>
</feature>
<dbReference type="GO" id="GO:0046872">
    <property type="term" value="F:metal ion binding"/>
    <property type="evidence" value="ECO:0007669"/>
    <property type="project" value="UniProtKB-UniRule"/>
</dbReference>
<dbReference type="GO" id="GO:0051287">
    <property type="term" value="F:NAD binding"/>
    <property type="evidence" value="ECO:0007669"/>
    <property type="project" value="UniProtKB-ARBA"/>
</dbReference>
<feature type="binding site" evidence="8">
    <location>
        <begin position="45"/>
        <end position="46"/>
    </location>
    <ligand>
        <name>NAD(+)</name>
        <dbReference type="ChEBI" id="CHEBI:57540"/>
    </ligand>
</feature>
<keyword evidence="1 8" id="KW-0808">Transferase</keyword>
<keyword evidence="5 8" id="KW-0521">NADP</keyword>
<dbReference type="EMBL" id="AZDI01000009">
    <property type="protein sequence ID" value="KRK45368.1"/>
    <property type="molecule type" value="Genomic_DNA"/>
</dbReference>
<dbReference type="PATRIC" id="fig|1423719.4.peg.1512"/>
<evidence type="ECO:0000256" key="4">
    <source>
        <dbReference type="ARBA" id="ARBA00022840"/>
    </source>
</evidence>
<reference evidence="9 10" key="1">
    <citation type="journal article" date="2015" name="Genome Announc.">
        <title>Expanding the biotechnology potential of lactobacilli through comparative genomics of 213 strains and associated genera.</title>
        <authorList>
            <person name="Sun Z."/>
            <person name="Harris H.M."/>
            <person name="McCann A."/>
            <person name="Guo C."/>
            <person name="Argimon S."/>
            <person name="Zhang W."/>
            <person name="Yang X."/>
            <person name="Jeffery I.B."/>
            <person name="Cooney J.C."/>
            <person name="Kagawa T.F."/>
            <person name="Liu W."/>
            <person name="Song Y."/>
            <person name="Salvetti E."/>
            <person name="Wrobel A."/>
            <person name="Rasinkangas P."/>
            <person name="Parkhill J."/>
            <person name="Rea M.C."/>
            <person name="O'Sullivan O."/>
            <person name="Ritari J."/>
            <person name="Douillard F.P."/>
            <person name="Paul Ross R."/>
            <person name="Yang R."/>
            <person name="Briner A.E."/>
            <person name="Felis G.E."/>
            <person name="de Vos W.M."/>
            <person name="Barrangou R."/>
            <person name="Klaenhammer T.R."/>
            <person name="Caufield P.W."/>
            <person name="Cui Y."/>
            <person name="Zhang H."/>
            <person name="O'Toole P.W."/>
        </authorList>
    </citation>
    <scope>NUCLEOTIDE SEQUENCE [LARGE SCALE GENOMIC DNA]</scope>
    <source>
        <strain evidence="9 10">DSM 15638</strain>
    </source>
</reference>
<evidence type="ECO:0000256" key="1">
    <source>
        <dbReference type="ARBA" id="ARBA00022679"/>
    </source>
</evidence>
<evidence type="ECO:0000256" key="2">
    <source>
        <dbReference type="ARBA" id="ARBA00022741"/>
    </source>
</evidence>